<reference evidence="1" key="1">
    <citation type="submission" date="2020-03" db="EMBL/GenBank/DDBJ databases">
        <title>Genome of Pelagibius litoralis DSM 21314T.</title>
        <authorList>
            <person name="Wang G."/>
        </authorList>
    </citation>
    <scope>NUCLEOTIDE SEQUENCE</scope>
    <source>
        <strain evidence="1">DSM 21314</strain>
    </source>
</reference>
<protein>
    <submittedName>
        <fullName evidence="1">Alpha/beta hydrolase</fullName>
    </submittedName>
</protein>
<evidence type="ECO:0000313" key="1">
    <source>
        <dbReference type="EMBL" id="NIA71474.1"/>
    </source>
</evidence>
<dbReference type="EMBL" id="JAAQPH010000022">
    <property type="protein sequence ID" value="NIA71474.1"/>
    <property type="molecule type" value="Genomic_DNA"/>
</dbReference>
<dbReference type="RefSeq" id="WP_167229136.1">
    <property type="nucleotide sequence ID" value="NZ_JAAQPH010000022.1"/>
</dbReference>
<dbReference type="Gene3D" id="3.40.50.1820">
    <property type="entry name" value="alpha/beta hydrolase"/>
    <property type="match status" value="1"/>
</dbReference>
<proteinExistence type="predicted"/>
<accession>A0A967KDK6</accession>
<name>A0A967KDK6_9PROT</name>
<dbReference type="AlphaFoldDB" id="A0A967KDK6"/>
<dbReference type="GO" id="GO:0016787">
    <property type="term" value="F:hydrolase activity"/>
    <property type="evidence" value="ECO:0007669"/>
    <property type="project" value="UniProtKB-KW"/>
</dbReference>
<evidence type="ECO:0000313" key="2">
    <source>
        <dbReference type="Proteomes" id="UP000761264"/>
    </source>
</evidence>
<organism evidence="1 2">
    <name type="scientific">Pelagibius litoralis</name>
    <dbReference type="NCBI Taxonomy" id="374515"/>
    <lineage>
        <taxon>Bacteria</taxon>
        <taxon>Pseudomonadati</taxon>
        <taxon>Pseudomonadota</taxon>
        <taxon>Alphaproteobacteria</taxon>
        <taxon>Rhodospirillales</taxon>
        <taxon>Rhodovibrionaceae</taxon>
        <taxon>Pelagibius</taxon>
    </lineage>
</organism>
<comment type="caution">
    <text evidence="1">The sequence shown here is derived from an EMBL/GenBank/DDBJ whole genome shotgun (WGS) entry which is preliminary data.</text>
</comment>
<keyword evidence="2" id="KW-1185">Reference proteome</keyword>
<sequence>MHRRFSQREFVEIGRQLARLGRPFLTVNTRGHDLGAWFRTPSGFVLGGTAWEQFIDSPFDIAAWTELARKEGYKNYILVGAGYGAPKVVFYQVQRQDRQLVGCVFASSGTIVRDKITDLAPAETTALAKSMIAEGRGQELMAMGAVSDSFGSTVSAQVYADRARIHREFYGEGSDRPPALAQIRQAIFVLYGSKAERRDRPLPAFIETIRRTAVQSPSVQAKIIDGATNTFLGYEAVVAREISGWIGQTLALQASA</sequence>
<dbReference type="Proteomes" id="UP000761264">
    <property type="component" value="Unassembled WGS sequence"/>
</dbReference>
<keyword evidence="1" id="KW-0378">Hydrolase</keyword>
<dbReference type="InterPro" id="IPR029058">
    <property type="entry name" value="AB_hydrolase_fold"/>
</dbReference>
<dbReference type="SUPFAM" id="SSF53474">
    <property type="entry name" value="alpha/beta-Hydrolases"/>
    <property type="match status" value="1"/>
</dbReference>
<gene>
    <name evidence="1" type="ORF">HBA54_23050</name>
</gene>